<name>A0A842G0V1_9LIST</name>
<evidence type="ECO:0000313" key="2">
    <source>
        <dbReference type="Proteomes" id="UP000543005"/>
    </source>
</evidence>
<gene>
    <name evidence="1" type="ORF">HCC36_10965</name>
</gene>
<dbReference type="RefSeq" id="WP_185629518.1">
    <property type="nucleotide sequence ID" value="NZ_JAARZT010000020.1"/>
</dbReference>
<proteinExistence type="predicted"/>
<accession>A0A842G0V1</accession>
<dbReference type="Proteomes" id="UP000543005">
    <property type="component" value="Unassembled WGS sequence"/>
</dbReference>
<sequence>MKVFVLFYPATYEGECGNVYGVFSSKKEAEKHKGESSSLEIQEHTLDEFYGDIQFHY</sequence>
<dbReference type="AlphaFoldDB" id="A0A842G0V1"/>
<comment type="caution">
    <text evidence="1">The sequence shown here is derived from an EMBL/GenBank/DDBJ whole genome shotgun (WGS) entry which is preliminary data.</text>
</comment>
<organism evidence="1 2">
    <name type="scientific">Listeria booriae</name>
    <dbReference type="NCBI Taxonomy" id="1552123"/>
    <lineage>
        <taxon>Bacteria</taxon>
        <taxon>Bacillati</taxon>
        <taxon>Bacillota</taxon>
        <taxon>Bacilli</taxon>
        <taxon>Bacillales</taxon>
        <taxon>Listeriaceae</taxon>
        <taxon>Listeria</taxon>
    </lineage>
</organism>
<protein>
    <submittedName>
        <fullName evidence="1">Uncharacterized protein</fullName>
    </submittedName>
</protein>
<dbReference type="EMBL" id="JAARZT010000020">
    <property type="protein sequence ID" value="MBC2293749.1"/>
    <property type="molecule type" value="Genomic_DNA"/>
</dbReference>
<evidence type="ECO:0000313" key="1">
    <source>
        <dbReference type="EMBL" id="MBC2293749.1"/>
    </source>
</evidence>
<reference evidence="1 2" key="1">
    <citation type="submission" date="2020-03" db="EMBL/GenBank/DDBJ databases">
        <title>Soil Listeria distribution.</title>
        <authorList>
            <person name="Liao J."/>
            <person name="Wiedmann M."/>
        </authorList>
    </citation>
    <scope>NUCLEOTIDE SEQUENCE [LARGE SCALE GENOMIC DNA]</scope>
    <source>
        <strain evidence="1 2">FSL L7-0051</strain>
    </source>
</reference>